<name>A0A1G8NR62_9GAMM</name>
<feature type="chain" id="PRO_5011712876" description="Tetratricopeptide repeat-containing protein" evidence="1">
    <location>
        <begin position="19"/>
        <end position="402"/>
    </location>
</feature>
<reference evidence="3" key="1">
    <citation type="submission" date="2016-10" db="EMBL/GenBank/DDBJ databases">
        <authorList>
            <person name="Varghese N."/>
            <person name="Submissions S."/>
        </authorList>
    </citation>
    <scope>NUCLEOTIDE SEQUENCE [LARGE SCALE GENOMIC DNA]</scope>
    <source>
        <strain evidence="3">DSM 23317</strain>
    </source>
</reference>
<evidence type="ECO:0008006" key="4">
    <source>
        <dbReference type="Google" id="ProtNLM"/>
    </source>
</evidence>
<protein>
    <recommendedName>
        <fullName evidence="4">Tetratricopeptide repeat-containing protein</fullName>
    </recommendedName>
</protein>
<dbReference type="AlphaFoldDB" id="A0A1G8NR62"/>
<feature type="signal peptide" evidence="1">
    <location>
        <begin position="1"/>
        <end position="18"/>
    </location>
</feature>
<accession>A0A1G8NR62</accession>
<organism evidence="2 3">
    <name type="scientific">Ferrimonas sediminum</name>
    <dbReference type="NCBI Taxonomy" id="718193"/>
    <lineage>
        <taxon>Bacteria</taxon>
        <taxon>Pseudomonadati</taxon>
        <taxon>Pseudomonadota</taxon>
        <taxon>Gammaproteobacteria</taxon>
        <taxon>Alteromonadales</taxon>
        <taxon>Ferrimonadaceae</taxon>
        <taxon>Ferrimonas</taxon>
    </lineage>
</organism>
<keyword evidence="3" id="KW-1185">Reference proteome</keyword>
<keyword evidence="1" id="KW-0732">Signal</keyword>
<dbReference type="InterPro" id="IPR011990">
    <property type="entry name" value="TPR-like_helical_dom_sf"/>
</dbReference>
<proteinExistence type="predicted"/>
<evidence type="ECO:0000256" key="1">
    <source>
        <dbReference type="SAM" id="SignalP"/>
    </source>
</evidence>
<dbReference type="Pfam" id="PF13432">
    <property type="entry name" value="TPR_16"/>
    <property type="match status" value="2"/>
</dbReference>
<dbReference type="SUPFAM" id="SSF48452">
    <property type="entry name" value="TPR-like"/>
    <property type="match status" value="2"/>
</dbReference>
<sequence>MLRLCLVLICLSSLPLQAAISPFVAAKLQKAYELYEQEQPDQAIELLESLSPSSKDASAYVGRMLAGLYSVAERYPEAIEQMQQALDSGGLDPVSERQTQHELAQLLLSQERFDDAIVQYQALIASRSDTDKYDRVAQWHIGAARCQARLRQWQQVQAESEQALTLLGESEASYNPVLVARQLSLTAQWNLKRWAAAEQTLVALLRLQPKRLAWWRQSISVQLQQNKVEAALVTSALAERSGVLESETDYLTLVQLFASQGLPELAARHLQQYLDRGQVSPAAEHQQQLARYWQAAREWQQAIEAWEVAARRRPELLWPQARLLLQQRQHRRALTVLAQAVLVESLEDRRGELYLAQVNAHYQLKEYHLARQAAVKAVEHGQSQRGRFWLTFLNDTLGEASG</sequence>
<gene>
    <name evidence="2" type="ORF">SAMN04488540_103207</name>
</gene>
<dbReference type="Proteomes" id="UP000199527">
    <property type="component" value="Unassembled WGS sequence"/>
</dbReference>
<evidence type="ECO:0000313" key="2">
    <source>
        <dbReference type="EMBL" id="SDI82751.1"/>
    </source>
</evidence>
<dbReference type="Gene3D" id="1.25.40.10">
    <property type="entry name" value="Tetratricopeptide repeat domain"/>
    <property type="match status" value="3"/>
</dbReference>
<evidence type="ECO:0000313" key="3">
    <source>
        <dbReference type="Proteomes" id="UP000199527"/>
    </source>
</evidence>
<dbReference type="EMBL" id="FNEM01000003">
    <property type="protein sequence ID" value="SDI82751.1"/>
    <property type="molecule type" value="Genomic_DNA"/>
</dbReference>
<dbReference type="RefSeq" id="WP_090363173.1">
    <property type="nucleotide sequence ID" value="NZ_FNEM01000003.1"/>
</dbReference>